<sequence length="220" mass="24292">MDQIRYLKEISIGILVMGIFFIGYFGMSRDPDEGENMEDTVTLETLIDDPSQTTEDEEGGDDAKLLHQEENSQEGGILTVVVDVKGAVKYPGVFSLDSDQRVIDAVEAAGGLTEDADSKGINFAQLLEDEMYIYIPETGEDTTQLSDIIERNLSKETVIDLNSADETELLQLDGIGPSRAADIIKYRETNGPFKSVEELKNVTGIGDKTFERIKEEIKAN</sequence>
<feature type="domain" description="Helix-hairpin-helix DNA-binding motif class 1" evidence="2">
    <location>
        <begin position="197"/>
        <end position="216"/>
    </location>
</feature>
<dbReference type="EMBL" id="FOLT01000001">
    <property type="protein sequence ID" value="SFB86731.1"/>
    <property type="molecule type" value="Genomic_DNA"/>
</dbReference>
<keyword evidence="4" id="KW-1185">Reference proteome</keyword>
<keyword evidence="1" id="KW-1133">Transmembrane helix</keyword>
<evidence type="ECO:0000256" key="1">
    <source>
        <dbReference type="SAM" id="Phobius"/>
    </source>
</evidence>
<dbReference type="GO" id="GO:0003677">
    <property type="term" value="F:DNA binding"/>
    <property type="evidence" value="ECO:0007669"/>
    <property type="project" value="InterPro"/>
</dbReference>
<dbReference type="GO" id="GO:0006281">
    <property type="term" value="P:DNA repair"/>
    <property type="evidence" value="ECO:0007669"/>
    <property type="project" value="InterPro"/>
</dbReference>
<dbReference type="InterPro" id="IPR019554">
    <property type="entry name" value="Soluble_ligand-bd"/>
</dbReference>
<protein>
    <submittedName>
        <fullName evidence="3">Competence protein ComEA</fullName>
    </submittedName>
</protein>
<gene>
    <name evidence="3" type="ORF">SAMN04488102_101182</name>
</gene>
<dbReference type="PANTHER" id="PTHR21180">
    <property type="entry name" value="ENDONUCLEASE/EXONUCLEASE/PHOSPHATASE FAMILY DOMAIN-CONTAINING PROTEIN 1"/>
    <property type="match status" value="1"/>
</dbReference>
<feature type="transmembrane region" description="Helical" evidence="1">
    <location>
        <begin position="6"/>
        <end position="27"/>
    </location>
</feature>
<name>A0A1I1EI39_9LACT</name>
<dbReference type="GO" id="GO:0015627">
    <property type="term" value="C:type II protein secretion system complex"/>
    <property type="evidence" value="ECO:0007669"/>
    <property type="project" value="TreeGrafter"/>
</dbReference>
<evidence type="ECO:0000313" key="4">
    <source>
        <dbReference type="Proteomes" id="UP000199612"/>
    </source>
</evidence>
<dbReference type="InterPro" id="IPR003583">
    <property type="entry name" value="Hlx-hairpin-Hlx_DNA-bd_motif"/>
</dbReference>
<accession>A0A1I1EI39</accession>
<evidence type="ECO:0000259" key="2">
    <source>
        <dbReference type="SMART" id="SM00278"/>
    </source>
</evidence>
<organism evidence="3 4">
    <name type="scientific">Alkalibacterium subtropicum</name>
    <dbReference type="NCBI Taxonomy" id="753702"/>
    <lineage>
        <taxon>Bacteria</taxon>
        <taxon>Bacillati</taxon>
        <taxon>Bacillota</taxon>
        <taxon>Bacilli</taxon>
        <taxon>Lactobacillales</taxon>
        <taxon>Carnobacteriaceae</taxon>
        <taxon>Alkalibacterium</taxon>
    </lineage>
</organism>
<keyword evidence="1" id="KW-0472">Membrane</keyword>
<dbReference type="Proteomes" id="UP000199612">
    <property type="component" value="Unassembled WGS sequence"/>
</dbReference>
<dbReference type="Gene3D" id="1.10.150.310">
    <property type="entry name" value="Tex RuvX-like domain-like"/>
    <property type="match status" value="1"/>
</dbReference>
<proteinExistence type="predicted"/>
<reference evidence="4" key="1">
    <citation type="submission" date="2016-10" db="EMBL/GenBank/DDBJ databases">
        <authorList>
            <person name="Varghese N."/>
            <person name="Submissions S."/>
        </authorList>
    </citation>
    <scope>NUCLEOTIDE SEQUENCE [LARGE SCALE GENOMIC DNA]</scope>
    <source>
        <strain evidence="4">DSM 23664</strain>
    </source>
</reference>
<dbReference type="InterPro" id="IPR010994">
    <property type="entry name" value="RuvA_2-like"/>
</dbReference>
<feature type="domain" description="Helix-hairpin-helix DNA-binding motif class 1" evidence="2">
    <location>
        <begin position="167"/>
        <end position="186"/>
    </location>
</feature>
<dbReference type="Pfam" id="PF12836">
    <property type="entry name" value="HHH_3"/>
    <property type="match status" value="1"/>
</dbReference>
<dbReference type="OrthoDB" id="9790239at2"/>
<dbReference type="STRING" id="753702.SAMN04488102_101182"/>
<dbReference type="AlphaFoldDB" id="A0A1I1EI39"/>
<dbReference type="PANTHER" id="PTHR21180:SF32">
    <property type="entry name" value="ENDONUCLEASE_EXONUCLEASE_PHOSPHATASE FAMILY DOMAIN-CONTAINING PROTEIN 1"/>
    <property type="match status" value="1"/>
</dbReference>
<dbReference type="NCBIfam" id="TIGR00426">
    <property type="entry name" value="competence protein ComEA helix-hairpin-helix repeat region"/>
    <property type="match status" value="1"/>
</dbReference>
<dbReference type="RefSeq" id="WP_091527901.1">
    <property type="nucleotide sequence ID" value="NZ_FOLT01000001.1"/>
</dbReference>
<keyword evidence="1" id="KW-0812">Transmembrane</keyword>
<dbReference type="InterPro" id="IPR004509">
    <property type="entry name" value="Competence_ComEA_HhH"/>
</dbReference>
<dbReference type="SUPFAM" id="SSF47781">
    <property type="entry name" value="RuvA domain 2-like"/>
    <property type="match status" value="1"/>
</dbReference>
<dbReference type="Pfam" id="PF10531">
    <property type="entry name" value="SLBB"/>
    <property type="match status" value="1"/>
</dbReference>
<dbReference type="Gene3D" id="3.10.560.10">
    <property type="entry name" value="Outer membrane lipoprotein wza domain like"/>
    <property type="match status" value="1"/>
</dbReference>
<dbReference type="GO" id="GO:0015628">
    <property type="term" value="P:protein secretion by the type II secretion system"/>
    <property type="evidence" value="ECO:0007669"/>
    <property type="project" value="TreeGrafter"/>
</dbReference>
<dbReference type="InterPro" id="IPR051675">
    <property type="entry name" value="Endo/Exo/Phosphatase_dom_1"/>
</dbReference>
<evidence type="ECO:0000313" key="3">
    <source>
        <dbReference type="EMBL" id="SFB86731.1"/>
    </source>
</evidence>
<dbReference type="SMART" id="SM00278">
    <property type="entry name" value="HhH1"/>
    <property type="match status" value="2"/>
</dbReference>